<dbReference type="Pfam" id="PF08240">
    <property type="entry name" value="ADH_N"/>
    <property type="match status" value="1"/>
</dbReference>
<dbReference type="InterPro" id="IPR051397">
    <property type="entry name" value="Zn-ADH-like_protein"/>
</dbReference>
<dbReference type="InterPro" id="IPR013149">
    <property type="entry name" value="ADH-like_C"/>
</dbReference>
<gene>
    <name evidence="2" type="ORF">SAMN02982927_02924</name>
</gene>
<reference evidence="3" key="1">
    <citation type="submission" date="2016-10" db="EMBL/GenBank/DDBJ databases">
        <authorList>
            <person name="Varghese N."/>
            <person name="Submissions S."/>
        </authorList>
    </citation>
    <scope>NUCLEOTIDE SEQUENCE [LARGE SCALE GENOMIC DNA]</scope>
    <source>
        <strain evidence="3">ATCC 700379</strain>
    </source>
</reference>
<dbReference type="OrthoDB" id="9782155at2"/>
<organism evidence="2 3">
    <name type="scientific">Sporolactobacillus nakayamae</name>
    <dbReference type="NCBI Taxonomy" id="269670"/>
    <lineage>
        <taxon>Bacteria</taxon>
        <taxon>Bacillati</taxon>
        <taxon>Bacillota</taxon>
        <taxon>Bacilli</taxon>
        <taxon>Bacillales</taxon>
        <taxon>Sporolactobacillaceae</taxon>
        <taxon>Sporolactobacillus</taxon>
    </lineage>
</organism>
<proteinExistence type="predicted"/>
<dbReference type="InterPro" id="IPR011032">
    <property type="entry name" value="GroES-like_sf"/>
</dbReference>
<dbReference type="Pfam" id="PF00107">
    <property type="entry name" value="ADH_zinc_N"/>
    <property type="match status" value="1"/>
</dbReference>
<dbReference type="SMART" id="SM00829">
    <property type="entry name" value="PKS_ER"/>
    <property type="match status" value="1"/>
</dbReference>
<dbReference type="Proteomes" id="UP000198752">
    <property type="component" value="Unassembled WGS sequence"/>
</dbReference>
<dbReference type="AlphaFoldDB" id="A0A1I2V8K8"/>
<dbReference type="SUPFAM" id="SSF51735">
    <property type="entry name" value="NAD(P)-binding Rossmann-fold domains"/>
    <property type="match status" value="1"/>
</dbReference>
<dbReference type="RefSeq" id="WP_093674212.1">
    <property type="nucleotide sequence ID" value="NZ_FOOY01000024.1"/>
</dbReference>
<dbReference type="GO" id="GO:0043957">
    <property type="term" value="F:acryloyl-CoA reductase (NADPH) activity"/>
    <property type="evidence" value="ECO:0007669"/>
    <property type="project" value="TreeGrafter"/>
</dbReference>
<dbReference type="PANTHER" id="PTHR43677:SF1">
    <property type="entry name" value="ACRYLYL-COA REDUCTASE ACUI-RELATED"/>
    <property type="match status" value="1"/>
</dbReference>
<dbReference type="Gene3D" id="3.40.50.720">
    <property type="entry name" value="NAD(P)-binding Rossmann-like Domain"/>
    <property type="match status" value="1"/>
</dbReference>
<protein>
    <submittedName>
        <fullName evidence="2">Putative quinone oxidoreductase, YhdH/YhfP family</fullName>
    </submittedName>
</protein>
<evidence type="ECO:0000313" key="3">
    <source>
        <dbReference type="Proteomes" id="UP000198752"/>
    </source>
</evidence>
<feature type="domain" description="Enoyl reductase (ER)" evidence="1">
    <location>
        <begin position="14"/>
        <end position="328"/>
    </location>
</feature>
<dbReference type="EMBL" id="FOOY01000024">
    <property type="protein sequence ID" value="SFG83511.1"/>
    <property type="molecule type" value="Genomic_DNA"/>
</dbReference>
<sequence length="331" mass="35021">MSQSFSAFVVDKKADQHTVEIKQLELGNLPKEDVLIKVLYSSVNYKDALACTPDGKIVTAYPFIPGIDLAGVVVSSKDHRFKSGDQVIATGFEIGVTTFGGFSGYASLPGDWIVPLPSQMTLEESMIFGTAGFTAALAIAKLEQNGLTPEKGKVLVTGATGGVGTTAVAMLSRLGYDVIASTGKSSQADYLNQLGATAVLPRTAIYDGKIKALDKTQFAAAIDPVGGNQLASLLSKINYGGSVAVCGLTGGSKVPTTVFPFILRGINLLGIDSVYCPMPLRKTLWNRMATELKDSQKLAMIKKEIPFQALPEVLPKLLEGNSVGRIVVKMV</sequence>
<dbReference type="InterPro" id="IPR036291">
    <property type="entry name" value="NAD(P)-bd_dom_sf"/>
</dbReference>
<dbReference type="PANTHER" id="PTHR43677">
    <property type="entry name" value="SHORT-CHAIN DEHYDROGENASE/REDUCTASE"/>
    <property type="match status" value="1"/>
</dbReference>
<dbReference type="InterPro" id="IPR014188">
    <property type="entry name" value="Acrylyl-CoA_reductase_AcuI"/>
</dbReference>
<dbReference type="STRING" id="269670.SAMN02982927_02924"/>
<accession>A0A1I2V8K8</accession>
<dbReference type="NCBIfam" id="TIGR02823">
    <property type="entry name" value="oxido_YhdH"/>
    <property type="match status" value="1"/>
</dbReference>
<dbReference type="InterPro" id="IPR020843">
    <property type="entry name" value="ER"/>
</dbReference>
<evidence type="ECO:0000313" key="2">
    <source>
        <dbReference type="EMBL" id="SFG83511.1"/>
    </source>
</evidence>
<dbReference type="SUPFAM" id="SSF50129">
    <property type="entry name" value="GroES-like"/>
    <property type="match status" value="1"/>
</dbReference>
<dbReference type="Gene3D" id="3.90.180.10">
    <property type="entry name" value="Medium-chain alcohol dehydrogenases, catalytic domain"/>
    <property type="match status" value="1"/>
</dbReference>
<evidence type="ECO:0000259" key="1">
    <source>
        <dbReference type="SMART" id="SM00829"/>
    </source>
</evidence>
<keyword evidence="3" id="KW-1185">Reference proteome</keyword>
<dbReference type="InterPro" id="IPR013154">
    <property type="entry name" value="ADH-like_N"/>
</dbReference>
<name>A0A1I2V8K8_9BACL</name>